<feature type="region of interest" description="Disordered" evidence="1">
    <location>
        <begin position="1"/>
        <end position="25"/>
    </location>
</feature>
<feature type="domain" description="Anti-sigma factor NepR" evidence="2">
    <location>
        <begin position="24"/>
        <end position="51"/>
    </location>
</feature>
<evidence type="ECO:0000313" key="4">
    <source>
        <dbReference type="Proteomes" id="UP000763641"/>
    </source>
</evidence>
<evidence type="ECO:0000313" key="3">
    <source>
        <dbReference type="EMBL" id="MBM6575571.1"/>
    </source>
</evidence>
<gene>
    <name evidence="3" type="ORF">ILT43_04250</name>
</gene>
<evidence type="ECO:0000256" key="1">
    <source>
        <dbReference type="SAM" id="MobiDB-lite"/>
    </source>
</evidence>
<dbReference type="RefSeq" id="WP_204195134.1">
    <property type="nucleotide sequence ID" value="NZ_JAFEMC010000001.1"/>
</dbReference>
<accession>A0ABS2D3R8</accession>
<dbReference type="Proteomes" id="UP000763641">
    <property type="component" value="Unassembled WGS sequence"/>
</dbReference>
<dbReference type="InterPro" id="IPR041649">
    <property type="entry name" value="NepR"/>
</dbReference>
<organism evidence="3 4">
    <name type="scientific">Sphingomonas longa</name>
    <dbReference type="NCBI Taxonomy" id="2778730"/>
    <lineage>
        <taxon>Bacteria</taxon>
        <taxon>Pseudomonadati</taxon>
        <taxon>Pseudomonadota</taxon>
        <taxon>Alphaproteobacteria</taxon>
        <taxon>Sphingomonadales</taxon>
        <taxon>Sphingomonadaceae</taxon>
        <taxon>Sphingomonas</taxon>
    </lineage>
</organism>
<proteinExistence type="predicted"/>
<keyword evidence="4" id="KW-1185">Reference proteome</keyword>
<sequence length="52" mass="5678">MPARKRTSPPSRTQGSDAALDQPVGSALRSVYQRTVEEQVPDDLLDLLGKLN</sequence>
<evidence type="ECO:0000259" key="2">
    <source>
        <dbReference type="Pfam" id="PF18557"/>
    </source>
</evidence>
<comment type="caution">
    <text evidence="3">The sequence shown here is derived from an EMBL/GenBank/DDBJ whole genome shotgun (WGS) entry which is preliminary data.</text>
</comment>
<protein>
    <recommendedName>
        <fullName evidence="2">Anti-sigma factor NepR domain-containing protein</fullName>
    </recommendedName>
</protein>
<name>A0ABS2D3R8_9SPHN</name>
<dbReference type="EMBL" id="JAFEMC010000001">
    <property type="protein sequence ID" value="MBM6575571.1"/>
    <property type="molecule type" value="Genomic_DNA"/>
</dbReference>
<reference evidence="3 4" key="1">
    <citation type="submission" date="2020-12" db="EMBL/GenBank/DDBJ databases">
        <title>Sphingomonas sp.</title>
        <authorList>
            <person name="Kim M.K."/>
        </authorList>
    </citation>
    <scope>NUCLEOTIDE SEQUENCE [LARGE SCALE GENOMIC DNA]</scope>
    <source>
        <strain evidence="3 4">BT552</strain>
    </source>
</reference>
<dbReference type="Pfam" id="PF18557">
    <property type="entry name" value="NepR"/>
    <property type="match status" value="1"/>
</dbReference>